<dbReference type="AlphaFoldDB" id="A0A8J3F107"/>
<name>A0A8J3F107_9BURK</name>
<evidence type="ECO:0000313" key="1">
    <source>
        <dbReference type="EMBL" id="GGI16474.1"/>
    </source>
</evidence>
<dbReference type="Proteomes" id="UP000642180">
    <property type="component" value="Unassembled WGS sequence"/>
</dbReference>
<dbReference type="RefSeq" id="WP_188379619.1">
    <property type="nucleotide sequence ID" value="NZ_BMDI01000001.1"/>
</dbReference>
<dbReference type="EMBL" id="BMDI01000001">
    <property type="protein sequence ID" value="GGI16474.1"/>
    <property type="molecule type" value="Genomic_DNA"/>
</dbReference>
<accession>A0A8J3F107</accession>
<reference evidence="2" key="1">
    <citation type="journal article" date="2019" name="Int. J. Syst. Evol. Microbiol.">
        <title>The Global Catalogue of Microorganisms (GCM) 10K type strain sequencing project: providing services to taxonomists for standard genome sequencing and annotation.</title>
        <authorList>
            <consortium name="The Broad Institute Genomics Platform"/>
            <consortium name="The Broad Institute Genome Sequencing Center for Infectious Disease"/>
            <person name="Wu L."/>
            <person name="Ma J."/>
        </authorList>
    </citation>
    <scope>NUCLEOTIDE SEQUENCE [LARGE SCALE GENOMIC DNA]</scope>
    <source>
        <strain evidence="2">CCM 2767</strain>
    </source>
</reference>
<organism evidence="1 2">
    <name type="scientific">Oxalicibacterium faecigallinarum</name>
    <dbReference type="NCBI Taxonomy" id="573741"/>
    <lineage>
        <taxon>Bacteria</taxon>
        <taxon>Pseudomonadati</taxon>
        <taxon>Pseudomonadota</taxon>
        <taxon>Betaproteobacteria</taxon>
        <taxon>Burkholderiales</taxon>
        <taxon>Oxalobacteraceae</taxon>
        <taxon>Oxalicibacterium</taxon>
    </lineage>
</organism>
<evidence type="ECO:0000313" key="2">
    <source>
        <dbReference type="Proteomes" id="UP000642180"/>
    </source>
</evidence>
<sequence>MASWYEMLKEAMVRDGEDFDKRSCTLDEEALKKEFDSVHGDPEGAAFTAWGEKWVYFPLCYDGGEWVGHAPRNVCDISMAHQGGW</sequence>
<comment type="caution">
    <text evidence="1">The sequence shown here is derived from an EMBL/GenBank/DDBJ whole genome shotgun (WGS) entry which is preliminary data.</text>
</comment>
<protein>
    <submittedName>
        <fullName evidence="1">Uncharacterized protein</fullName>
    </submittedName>
</protein>
<proteinExistence type="predicted"/>
<keyword evidence="2" id="KW-1185">Reference proteome</keyword>
<gene>
    <name evidence="1" type="ORF">GCM10008066_04140</name>
</gene>